<proteinExistence type="predicted"/>
<gene>
    <name evidence="1" type="ORF">E2C01_009693</name>
</gene>
<protein>
    <submittedName>
        <fullName evidence="1">Uncharacterized protein</fullName>
    </submittedName>
</protein>
<name>A0A5B7D6P7_PORTR</name>
<comment type="caution">
    <text evidence="1">The sequence shown here is derived from an EMBL/GenBank/DDBJ whole genome shotgun (WGS) entry which is preliminary data.</text>
</comment>
<reference evidence="1 2" key="1">
    <citation type="submission" date="2019-05" db="EMBL/GenBank/DDBJ databases">
        <title>Another draft genome of Portunus trituberculatus and its Hox gene families provides insights of decapod evolution.</title>
        <authorList>
            <person name="Jeong J.-H."/>
            <person name="Song I."/>
            <person name="Kim S."/>
            <person name="Choi T."/>
            <person name="Kim D."/>
            <person name="Ryu S."/>
            <person name="Kim W."/>
        </authorList>
    </citation>
    <scope>NUCLEOTIDE SEQUENCE [LARGE SCALE GENOMIC DNA]</scope>
    <source>
        <tissue evidence="1">Muscle</tissue>
    </source>
</reference>
<dbReference type="EMBL" id="VSRR010000543">
    <property type="protein sequence ID" value="MPC16856.1"/>
    <property type="molecule type" value="Genomic_DNA"/>
</dbReference>
<sequence>MKLMVSVFPAVCTPLYDLLRGATHLELSHCTREGASTIRGGLRARRCGSLGRGGNLGRGRRLRGGAGRSCRHRCSGGGVWGGCGHRAAAAPCKVPQSSHSGLESSVVITGHFILDIIAPHVSIAVILARTADQSAIKDMWVWVWTGEIIPRTRFRRVLARTAGVMWPLRRIVAETHDEAAARGPQHVVNLLLAKCPVLFALDSQWTVGGREQEEGRGRLAGRRRRPIR</sequence>
<evidence type="ECO:0000313" key="2">
    <source>
        <dbReference type="Proteomes" id="UP000324222"/>
    </source>
</evidence>
<keyword evidence="2" id="KW-1185">Reference proteome</keyword>
<accession>A0A5B7D6P7</accession>
<dbReference type="AlphaFoldDB" id="A0A5B7D6P7"/>
<dbReference type="Proteomes" id="UP000324222">
    <property type="component" value="Unassembled WGS sequence"/>
</dbReference>
<organism evidence="1 2">
    <name type="scientific">Portunus trituberculatus</name>
    <name type="common">Swimming crab</name>
    <name type="synonym">Neptunus trituberculatus</name>
    <dbReference type="NCBI Taxonomy" id="210409"/>
    <lineage>
        <taxon>Eukaryota</taxon>
        <taxon>Metazoa</taxon>
        <taxon>Ecdysozoa</taxon>
        <taxon>Arthropoda</taxon>
        <taxon>Crustacea</taxon>
        <taxon>Multicrustacea</taxon>
        <taxon>Malacostraca</taxon>
        <taxon>Eumalacostraca</taxon>
        <taxon>Eucarida</taxon>
        <taxon>Decapoda</taxon>
        <taxon>Pleocyemata</taxon>
        <taxon>Brachyura</taxon>
        <taxon>Eubrachyura</taxon>
        <taxon>Portunoidea</taxon>
        <taxon>Portunidae</taxon>
        <taxon>Portuninae</taxon>
        <taxon>Portunus</taxon>
    </lineage>
</organism>
<evidence type="ECO:0000313" key="1">
    <source>
        <dbReference type="EMBL" id="MPC16856.1"/>
    </source>
</evidence>